<evidence type="ECO:0000313" key="2">
    <source>
        <dbReference type="Proteomes" id="UP000709295"/>
    </source>
</evidence>
<protein>
    <submittedName>
        <fullName evidence="1">Uncharacterized protein</fullName>
    </submittedName>
</protein>
<evidence type="ECO:0000313" key="1">
    <source>
        <dbReference type="EMBL" id="KAG6947619.1"/>
    </source>
</evidence>
<dbReference type="AlphaFoldDB" id="A0A8J5IVL6"/>
<comment type="caution">
    <text evidence="1">The sequence shown here is derived from an EMBL/GenBank/DDBJ whole genome shotgun (WGS) entry which is preliminary data.</text>
</comment>
<name>A0A8J5IVL6_9STRA</name>
<reference evidence="1" key="1">
    <citation type="submission" date="2021-01" db="EMBL/GenBank/DDBJ databases">
        <title>Phytophthora aleatoria, a newly-described species from Pinus radiata is distinct from Phytophthora cactorum isolates based on comparative genomics.</title>
        <authorList>
            <person name="Mcdougal R."/>
            <person name="Panda P."/>
            <person name="Williams N."/>
            <person name="Studholme D.J."/>
        </authorList>
    </citation>
    <scope>NUCLEOTIDE SEQUENCE</scope>
    <source>
        <strain evidence="1">NZFS 4037</strain>
    </source>
</reference>
<gene>
    <name evidence="1" type="ORF">JG688_00015463</name>
</gene>
<keyword evidence="2" id="KW-1185">Reference proteome</keyword>
<dbReference type="EMBL" id="JAENGY010001681">
    <property type="protein sequence ID" value="KAG6947619.1"/>
    <property type="molecule type" value="Genomic_DNA"/>
</dbReference>
<accession>A0A8J5IVL6</accession>
<sequence length="73" mass="8602">MNPRRQQEQHSNGWLSDRIFLIAGGLLSFPYPLWSIEHPRRRCSLCIRISIFWPRHSNGWIPWDELCASALPS</sequence>
<feature type="non-terminal residue" evidence="1">
    <location>
        <position position="73"/>
    </location>
</feature>
<proteinExistence type="predicted"/>
<organism evidence="1 2">
    <name type="scientific">Phytophthora aleatoria</name>
    <dbReference type="NCBI Taxonomy" id="2496075"/>
    <lineage>
        <taxon>Eukaryota</taxon>
        <taxon>Sar</taxon>
        <taxon>Stramenopiles</taxon>
        <taxon>Oomycota</taxon>
        <taxon>Peronosporomycetes</taxon>
        <taxon>Peronosporales</taxon>
        <taxon>Peronosporaceae</taxon>
        <taxon>Phytophthora</taxon>
    </lineage>
</organism>
<dbReference type="Proteomes" id="UP000709295">
    <property type="component" value="Unassembled WGS sequence"/>
</dbReference>